<evidence type="ECO:0000313" key="1">
    <source>
        <dbReference type="EMBL" id="SFN57846.1"/>
    </source>
</evidence>
<dbReference type="InterPro" id="IPR019587">
    <property type="entry name" value="Polyketide_cyclase/dehydratase"/>
</dbReference>
<dbReference type="Pfam" id="PF10604">
    <property type="entry name" value="Polyketide_cyc2"/>
    <property type="match status" value="1"/>
</dbReference>
<reference evidence="2" key="1">
    <citation type="submission" date="2016-10" db="EMBL/GenBank/DDBJ databases">
        <authorList>
            <person name="Varghese N."/>
            <person name="Submissions S."/>
        </authorList>
    </citation>
    <scope>NUCLEOTIDE SEQUENCE [LARGE SCALE GENOMIC DNA]</scope>
    <source>
        <strain evidence="2">CGMCC 1.11101</strain>
    </source>
</reference>
<organism evidence="1 2">
    <name type="scientific">Mycetocola miduiensis</name>
    <dbReference type="NCBI Taxonomy" id="995034"/>
    <lineage>
        <taxon>Bacteria</taxon>
        <taxon>Bacillati</taxon>
        <taxon>Actinomycetota</taxon>
        <taxon>Actinomycetes</taxon>
        <taxon>Micrococcales</taxon>
        <taxon>Microbacteriaceae</taxon>
        <taxon>Mycetocola</taxon>
    </lineage>
</organism>
<protein>
    <submittedName>
        <fullName evidence="1">Carbon monoxide dehydrogenase subunit G</fullName>
    </submittedName>
</protein>
<accession>A0A1I5A609</accession>
<dbReference type="InterPro" id="IPR023393">
    <property type="entry name" value="START-like_dom_sf"/>
</dbReference>
<keyword evidence="2" id="KW-1185">Reference proteome</keyword>
<dbReference type="Proteomes" id="UP000198867">
    <property type="component" value="Unassembled WGS sequence"/>
</dbReference>
<dbReference type="EMBL" id="FOVM01000003">
    <property type="protein sequence ID" value="SFN57846.1"/>
    <property type="molecule type" value="Genomic_DNA"/>
</dbReference>
<sequence length="139" mass="14797">MPQAFRDEQTILAPPHDVWATLTDWSAASDWMPGVSDMRAAGDIAVGAELTFTARGKTRSSTVTALEPGRLITMSSTMPGVLADYTYSLEPAGNATTVSLVADVQTSGSMKLLGRVIRSAIAKEDAVQLTRLKALVESR</sequence>
<name>A0A1I5A609_9MICO</name>
<dbReference type="Gene3D" id="3.30.530.20">
    <property type="match status" value="1"/>
</dbReference>
<evidence type="ECO:0000313" key="2">
    <source>
        <dbReference type="Proteomes" id="UP000198867"/>
    </source>
</evidence>
<dbReference type="RefSeq" id="WP_177216741.1">
    <property type="nucleotide sequence ID" value="NZ_FOVM01000003.1"/>
</dbReference>
<dbReference type="AlphaFoldDB" id="A0A1I5A609"/>
<proteinExistence type="predicted"/>
<dbReference type="SUPFAM" id="SSF55961">
    <property type="entry name" value="Bet v1-like"/>
    <property type="match status" value="1"/>
</dbReference>
<gene>
    <name evidence="1" type="ORF">SAMN05216219_1199</name>
</gene>